<dbReference type="SMART" id="SM00347">
    <property type="entry name" value="HTH_MARR"/>
    <property type="match status" value="1"/>
</dbReference>
<feature type="domain" description="HTH marR-type" evidence="1">
    <location>
        <begin position="14"/>
        <end position="153"/>
    </location>
</feature>
<dbReference type="InterPro" id="IPR000835">
    <property type="entry name" value="HTH_MarR-typ"/>
</dbReference>
<dbReference type="GO" id="GO:0003677">
    <property type="term" value="F:DNA binding"/>
    <property type="evidence" value="ECO:0007669"/>
    <property type="project" value="UniProtKB-KW"/>
</dbReference>
<name>A0A1I2XG34_9ACTN</name>
<dbReference type="SUPFAM" id="SSF46785">
    <property type="entry name" value="Winged helix' DNA-binding domain"/>
    <property type="match status" value="1"/>
</dbReference>
<dbReference type="InterPro" id="IPR039422">
    <property type="entry name" value="MarR/SlyA-like"/>
</dbReference>
<dbReference type="Gene3D" id="1.10.10.10">
    <property type="entry name" value="Winged helix-like DNA-binding domain superfamily/Winged helix DNA-binding domain"/>
    <property type="match status" value="1"/>
</dbReference>
<dbReference type="Pfam" id="PF12802">
    <property type="entry name" value="MarR_2"/>
    <property type="match status" value="1"/>
</dbReference>
<dbReference type="CDD" id="cd00090">
    <property type="entry name" value="HTH_ARSR"/>
    <property type="match status" value="1"/>
</dbReference>
<dbReference type="STRING" id="504797.SAMN05421678_112174"/>
<organism evidence="2 3">
    <name type="scientific">Actinopolymorpha cephalotaxi</name>
    <dbReference type="NCBI Taxonomy" id="504797"/>
    <lineage>
        <taxon>Bacteria</taxon>
        <taxon>Bacillati</taxon>
        <taxon>Actinomycetota</taxon>
        <taxon>Actinomycetes</taxon>
        <taxon>Propionibacteriales</taxon>
        <taxon>Actinopolymorphaceae</taxon>
        <taxon>Actinopolymorpha</taxon>
    </lineage>
</organism>
<evidence type="ECO:0000313" key="3">
    <source>
        <dbReference type="Proteomes" id="UP000199052"/>
    </source>
</evidence>
<dbReference type="InterPro" id="IPR011991">
    <property type="entry name" value="ArsR-like_HTH"/>
</dbReference>
<dbReference type="GO" id="GO:0006950">
    <property type="term" value="P:response to stress"/>
    <property type="evidence" value="ECO:0007669"/>
    <property type="project" value="TreeGrafter"/>
</dbReference>
<dbReference type="PANTHER" id="PTHR33164">
    <property type="entry name" value="TRANSCRIPTIONAL REGULATOR, MARR FAMILY"/>
    <property type="match status" value="1"/>
</dbReference>
<reference evidence="2 3" key="1">
    <citation type="submission" date="2016-10" db="EMBL/GenBank/DDBJ databases">
        <authorList>
            <person name="de Groot N.N."/>
        </authorList>
    </citation>
    <scope>NUCLEOTIDE SEQUENCE [LARGE SCALE GENOMIC DNA]</scope>
    <source>
        <strain evidence="2 3">CPCC 202808</strain>
    </source>
</reference>
<gene>
    <name evidence="2" type="ORF">SAMN05421678_112174</name>
</gene>
<keyword evidence="2" id="KW-0238">DNA-binding</keyword>
<dbReference type="InterPro" id="IPR036388">
    <property type="entry name" value="WH-like_DNA-bd_sf"/>
</dbReference>
<accession>A0A1I2XG34</accession>
<dbReference type="PROSITE" id="PS50995">
    <property type="entry name" value="HTH_MARR_2"/>
    <property type="match status" value="1"/>
</dbReference>
<dbReference type="InterPro" id="IPR036390">
    <property type="entry name" value="WH_DNA-bd_sf"/>
</dbReference>
<sequence length="172" mass="19201">MGPVAETRWLDDGQQRVWRDFLAATRLFFERLDQELQAEAGIPHAYYEILVRLSEHPGREMRMSELADQLGSSRSRLSHAVARLEERGWVRRRACATDRRGHFAALTDDGFAALEAAAPGHVEGVRRHLFDQLSDDQVAELGTISATLARHLEAGREGAARRARETGVGESA</sequence>
<evidence type="ECO:0000313" key="2">
    <source>
        <dbReference type="EMBL" id="SFH12395.1"/>
    </source>
</evidence>
<proteinExistence type="predicted"/>
<protein>
    <submittedName>
        <fullName evidence="2">DNA-binding transcriptional regulator, MarR family</fullName>
    </submittedName>
</protein>
<dbReference type="OrthoDB" id="3526267at2"/>
<dbReference type="GO" id="GO:0003700">
    <property type="term" value="F:DNA-binding transcription factor activity"/>
    <property type="evidence" value="ECO:0007669"/>
    <property type="project" value="InterPro"/>
</dbReference>
<dbReference type="Proteomes" id="UP000199052">
    <property type="component" value="Unassembled WGS sequence"/>
</dbReference>
<dbReference type="AlphaFoldDB" id="A0A1I2XG34"/>
<evidence type="ECO:0000259" key="1">
    <source>
        <dbReference type="PROSITE" id="PS50995"/>
    </source>
</evidence>
<dbReference type="EMBL" id="FOOI01000012">
    <property type="protein sequence ID" value="SFH12395.1"/>
    <property type="molecule type" value="Genomic_DNA"/>
</dbReference>
<dbReference type="PRINTS" id="PR00598">
    <property type="entry name" value="HTHMARR"/>
</dbReference>
<dbReference type="PANTHER" id="PTHR33164:SF99">
    <property type="entry name" value="MARR FAMILY REGULATORY PROTEIN"/>
    <property type="match status" value="1"/>
</dbReference>